<name>A0A9P1BSN8_9DINO</name>
<dbReference type="Proteomes" id="UP001152797">
    <property type="component" value="Unassembled WGS sequence"/>
</dbReference>
<evidence type="ECO:0000256" key="1">
    <source>
        <dbReference type="SAM" id="MobiDB-lite"/>
    </source>
</evidence>
<dbReference type="EMBL" id="CAMXCT020000443">
    <property type="protein sequence ID" value="CAL1132247.1"/>
    <property type="molecule type" value="Genomic_DNA"/>
</dbReference>
<evidence type="ECO:0000313" key="2">
    <source>
        <dbReference type="EMBL" id="CAI3978872.1"/>
    </source>
</evidence>
<evidence type="ECO:0000313" key="4">
    <source>
        <dbReference type="EMBL" id="CAL4766184.1"/>
    </source>
</evidence>
<reference evidence="3" key="2">
    <citation type="submission" date="2024-04" db="EMBL/GenBank/DDBJ databases">
        <authorList>
            <person name="Chen Y."/>
            <person name="Shah S."/>
            <person name="Dougan E. K."/>
            <person name="Thang M."/>
            <person name="Chan C."/>
        </authorList>
    </citation>
    <scope>NUCLEOTIDE SEQUENCE [LARGE SCALE GENOMIC DNA]</scope>
</reference>
<dbReference type="EMBL" id="CAMXCT010000443">
    <property type="protein sequence ID" value="CAI3978872.1"/>
    <property type="molecule type" value="Genomic_DNA"/>
</dbReference>
<organism evidence="2">
    <name type="scientific">Cladocopium goreaui</name>
    <dbReference type="NCBI Taxonomy" id="2562237"/>
    <lineage>
        <taxon>Eukaryota</taxon>
        <taxon>Sar</taxon>
        <taxon>Alveolata</taxon>
        <taxon>Dinophyceae</taxon>
        <taxon>Suessiales</taxon>
        <taxon>Symbiodiniaceae</taxon>
        <taxon>Cladocopium</taxon>
    </lineage>
</organism>
<reference evidence="2" key="1">
    <citation type="submission" date="2022-10" db="EMBL/GenBank/DDBJ databases">
        <authorList>
            <person name="Chen Y."/>
            <person name="Dougan E. K."/>
            <person name="Chan C."/>
            <person name="Rhodes N."/>
            <person name="Thang M."/>
        </authorList>
    </citation>
    <scope>NUCLEOTIDE SEQUENCE</scope>
</reference>
<dbReference type="EMBL" id="CAMXCT030000443">
    <property type="protein sequence ID" value="CAL4766184.1"/>
    <property type="molecule type" value="Genomic_DNA"/>
</dbReference>
<comment type="caution">
    <text evidence="2">The sequence shown here is derived from an EMBL/GenBank/DDBJ whole genome shotgun (WGS) entry which is preliminary data.</text>
</comment>
<gene>
    <name evidence="2" type="ORF">C1SCF055_LOCUS6869</name>
</gene>
<sequence length="96" mass="10920">MMVPVTSNPFAGAPNRRPGETPRARGCNYSDTAKVRKAFANFMFPYCGATCLFDFDNSSISFNWDPFDHCWRRHLEGPCGPPGERALVRKRRTLFC</sequence>
<accession>A0A9P1BSN8</accession>
<dbReference type="AlphaFoldDB" id="A0A9P1BSN8"/>
<evidence type="ECO:0000313" key="3">
    <source>
        <dbReference type="EMBL" id="CAL1132247.1"/>
    </source>
</evidence>
<proteinExistence type="predicted"/>
<evidence type="ECO:0000313" key="5">
    <source>
        <dbReference type="Proteomes" id="UP001152797"/>
    </source>
</evidence>
<keyword evidence="5" id="KW-1185">Reference proteome</keyword>
<protein>
    <submittedName>
        <fullName evidence="4">Voltage-dependent L-type calcium channel subunit alpha-1F</fullName>
    </submittedName>
</protein>
<feature type="region of interest" description="Disordered" evidence="1">
    <location>
        <begin position="1"/>
        <end position="25"/>
    </location>
</feature>